<dbReference type="SUPFAM" id="SSF88723">
    <property type="entry name" value="PIN domain-like"/>
    <property type="match status" value="1"/>
</dbReference>
<sequence length="55" mass="6214">MKYLIDTNILLEILLGQAHAQEAKQFLLTSAQAGRAISDFALFSIGIRLFRIQKH</sequence>
<comment type="caution">
    <text evidence="1">The sequence shown here is derived from an EMBL/GenBank/DDBJ whole genome shotgun (WGS) entry which is preliminary data.</text>
</comment>
<proteinExistence type="predicted"/>
<evidence type="ECO:0000313" key="1">
    <source>
        <dbReference type="EMBL" id="PMB19635.1"/>
    </source>
</evidence>
<organism evidence="1 2">
    <name type="scientific">Fischerella thermalis CCMEE 5318</name>
    <dbReference type="NCBI Taxonomy" id="2019666"/>
    <lineage>
        <taxon>Bacteria</taxon>
        <taxon>Bacillati</taxon>
        <taxon>Cyanobacteriota</taxon>
        <taxon>Cyanophyceae</taxon>
        <taxon>Nostocales</taxon>
        <taxon>Hapalosiphonaceae</taxon>
        <taxon>Fischerella</taxon>
    </lineage>
</organism>
<dbReference type="AlphaFoldDB" id="A0A2N6LAQ6"/>
<feature type="non-terminal residue" evidence="1">
    <location>
        <position position="55"/>
    </location>
</feature>
<dbReference type="EMBL" id="NMQE01000582">
    <property type="protein sequence ID" value="PMB19635.1"/>
    <property type="molecule type" value="Genomic_DNA"/>
</dbReference>
<accession>A0A2N6LAQ6</accession>
<reference evidence="1 2" key="1">
    <citation type="submission" date="2017-07" db="EMBL/GenBank/DDBJ databases">
        <title>Genomes of Fischerella (Mastigocladus) sp. strains.</title>
        <authorList>
            <person name="Miller S.R."/>
        </authorList>
    </citation>
    <scope>NUCLEOTIDE SEQUENCE [LARGE SCALE GENOMIC DNA]</scope>
    <source>
        <strain evidence="1 2">CCMEE 5318</strain>
    </source>
</reference>
<gene>
    <name evidence="1" type="ORF">CEN46_18185</name>
</gene>
<dbReference type="Proteomes" id="UP000235081">
    <property type="component" value="Unassembled WGS sequence"/>
</dbReference>
<dbReference type="InterPro" id="IPR029060">
    <property type="entry name" value="PIN-like_dom_sf"/>
</dbReference>
<name>A0A2N6LAQ6_9CYAN</name>
<protein>
    <submittedName>
        <fullName evidence="1">VapC toxin family PIN domain ribonuclease</fullName>
    </submittedName>
</protein>
<evidence type="ECO:0000313" key="2">
    <source>
        <dbReference type="Proteomes" id="UP000235081"/>
    </source>
</evidence>